<dbReference type="OMA" id="IPEWLMS"/>
<dbReference type="GO" id="GO:0006298">
    <property type="term" value="P:mismatch repair"/>
    <property type="evidence" value="ECO:0007669"/>
    <property type="project" value="TreeGrafter"/>
</dbReference>
<reference evidence="10 11" key="1">
    <citation type="journal article" date="2011" name="Proc. Natl. Acad. Sci. U.S.A.">
        <title>Comparative genomics of xylose-fermenting fungi for enhanced biofuel production.</title>
        <authorList>
            <person name="Wohlbach D.J."/>
            <person name="Kuo A."/>
            <person name="Sato T.K."/>
            <person name="Potts K.M."/>
            <person name="Salamov A.A."/>
            <person name="LaButti K.M."/>
            <person name="Sun H."/>
            <person name="Clum A."/>
            <person name="Pangilinan J.L."/>
            <person name="Lindquist E.A."/>
            <person name="Lucas S."/>
            <person name="Lapidus A."/>
            <person name="Jin M."/>
            <person name="Gunawan C."/>
            <person name="Balan V."/>
            <person name="Dale B.E."/>
            <person name="Jeffries T.W."/>
            <person name="Zinkel R."/>
            <person name="Barry K.W."/>
            <person name="Grigoriev I.V."/>
            <person name="Gasch A.P."/>
        </authorList>
    </citation>
    <scope>NUCLEOTIDE SEQUENCE [LARGE SCALE GENOMIC DNA]</scope>
    <source>
        <strain evidence="11">NRRL Y-27907 / 11-Y1</strain>
    </source>
</reference>
<dbReference type="InterPro" id="IPR018326">
    <property type="entry name" value="Rad4_beta-hairpin_dom1"/>
</dbReference>
<evidence type="ECO:0000256" key="4">
    <source>
        <dbReference type="ARBA" id="ARBA00023204"/>
    </source>
</evidence>
<dbReference type="EMBL" id="GL996503">
    <property type="protein sequence ID" value="EGW31864.1"/>
    <property type="molecule type" value="Genomic_DNA"/>
</dbReference>
<dbReference type="HOGENOM" id="CLU_003639_3_0_1"/>
<feature type="domain" description="Rad4 beta-hairpin" evidence="9">
    <location>
        <begin position="528"/>
        <end position="613"/>
    </location>
</feature>
<sequence length="805" mass="92929">MSNNTKMEMSNYPTIHHKQLLRQTEGTSSEESTRRKRRKTTPSLEQPEVVVNVTNSNSPSSDEFETVNLDKIPYDSDDSDDFEDVDLSATNENLTITIKPAEMEEEQKKKKRKVISLEERNRRVELHRMYILLMIVHGTIRNSWCNDKNLGNLLKISCVDETILKLINQDPNEKVITPVRSRRLLDGLKKIMQNYYINFRIISQGLIRKDWHELSIPQRKIKPVDQDTFKKFVQNFRGSRDLAAQGFLVLLRGVGLNARLVLSLQPPDYTIITPPSDSIDNQNHSEPKFKDSSFPIFWVEVWDKYSKKWISIDPIGLQTIEVCPKRRKSCFEPPISDPRNQLTYVIAFDKYGRVRDVTRRYSFAYNARTIRKRIEFRSQEDKDWYQKVLRACDLRKKSCTTDIFEMKEFHERDLAEGMPDNLQAFKNHPLYALESQLRQNEIIHPKDESSKCGTFRSKTSNKVIPVYKRSSVHRLRSAKAWYLKGRVLKVGAIPLKVKEAPDIENNIRLYAEFQTQMYIPPAIVDGKVPKNEFGNIDIYTKTMIPENGAFIPISDTHSIKLLIKAAYLIDIDFAKAIVAFDFGARRKRRPNVNAREGGIVIDKSYKEALMVTLDHLLEEEEAEKRMAIEASALHNWKYFLLKLRVQERLNRIHGKISDEIEEVHQDSAVKEATTGEFVADEEEEYDGGFMIAATKEKGELLGDNASIKFNTDNESEEEGGFLVEEDKLGDEKTEAAKDAKVAENRDKTDPDQSGVELYVSRSNKVISPETIEITSSEEEEQSDDQEVSDFVYSSQESDIEFEFSD</sequence>
<dbReference type="Gene3D" id="3.90.260.10">
    <property type="entry name" value="Transglutaminase-like"/>
    <property type="match status" value="1"/>
</dbReference>
<comment type="subcellular location">
    <subcellularLocation>
        <location evidence="1">Nucleus</location>
    </subcellularLocation>
</comment>
<evidence type="ECO:0000313" key="10">
    <source>
        <dbReference type="EMBL" id="EGW31864.1"/>
    </source>
</evidence>
<dbReference type="GO" id="GO:0003697">
    <property type="term" value="F:single-stranded DNA binding"/>
    <property type="evidence" value="ECO:0007669"/>
    <property type="project" value="TreeGrafter"/>
</dbReference>
<feature type="compositionally biased region" description="Basic and acidic residues" evidence="6">
    <location>
        <begin position="724"/>
        <end position="750"/>
    </location>
</feature>
<dbReference type="FunCoup" id="G3AS15">
    <property type="interactions" value="139"/>
</dbReference>
<evidence type="ECO:0000256" key="5">
    <source>
        <dbReference type="ARBA" id="ARBA00023242"/>
    </source>
</evidence>
<dbReference type="Gene3D" id="3.30.70.2460">
    <property type="entry name" value="Rad4, beta-hairpin domain BHD3"/>
    <property type="match status" value="1"/>
</dbReference>
<dbReference type="Proteomes" id="UP000000709">
    <property type="component" value="Unassembled WGS sequence"/>
</dbReference>
<dbReference type="GO" id="GO:0000111">
    <property type="term" value="C:nucleotide-excision repair factor 2 complex"/>
    <property type="evidence" value="ECO:0007669"/>
    <property type="project" value="TreeGrafter"/>
</dbReference>
<name>G3AS15_SPAPN</name>
<evidence type="ECO:0000256" key="1">
    <source>
        <dbReference type="ARBA" id="ARBA00004123"/>
    </source>
</evidence>
<dbReference type="InterPro" id="IPR036985">
    <property type="entry name" value="Transglutaminase-like_sf"/>
</dbReference>
<keyword evidence="11" id="KW-1185">Reference proteome</keyword>
<keyword evidence="5" id="KW-0539">Nucleus</keyword>
<feature type="domain" description="Rad4 beta-hairpin" evidence="7">
    <location>
        <begin position="414"/>
        <end position="473"/>
    </location>
</feature>
<dbReference type="SUPFAM" id="SSF54001">
    <property type="entry name" value="Cysteine proteinases"/>
    <property type="match status" value="1"/>
</dbReference>
<dbReference type="InterPro" id="IPR018325">
    <property type="entry name" value="Rad4/PNGase_transGLS-fold"/>
</dbReference>
<dbReference type="OrthoDB" id="300780at2759"/>
<proteinExistence type="inferred from homology"/>
<dbReference type="InterPro" id="IPR038765">
    <property type="entry name" value="Papain-like_cys_pep_sf"/>
</dbReference>
<dbReference type="SMART" id="SM01032">
    <property type="entry name" value="BHD_3"/>
    <property type="match status" value="1"/>
</dbReference>
<dbReference type="GO" id="GO:0006289">
    <property type="term" value="P:nucleotide-excision repair"/>
    <property type="evidence" value="ECO:0007669"/>
    <property type="project" value="InterPro"/>
</dbReference>
<feature type="region of interest" description="Disordered" evidence="6">
    <location>
        <begin position="710"/>
        <end position="805"/>
    </location>
</feature>
<organism evidence="11">
    <name type="scientific">Spathaspora passalidarum (strain NRRL Y-27907 / 11-Y1)</name>
    <dbReference type="NCBI Taxonomy" id="619300"/>
    <lineage>
        <taxon>Eukaryota</taxon>
        <taxon>Fungi</taxon>
        <taxon>Dikarya</taxon>
        <taxon>Ascomycota</taxon>
        <taxon>Saccharomycotina</taxon>
        <taxon>Pichiomycetes</taxon>
        <taxon>Debaryomycetaceae</taxon>
        <taxon>Spathaspora</taxon>
    </lineage>
</organism>
<dbReference type="KEGG" id="spaa:SPAPADRAFT_72567"/>
<dbReference type="eggNOG" id="KOG2179">
    <property type="taxonomic scope" value="Eukaryota"/>
</dbReference>
<feature type="compositionally biased region" description="Polar residues" evidence="6">
    <location>
        <begin position="1"/>
        <end position="13"/>
    </location>
</feature>
<dbReference type="Gene3D" id="3.30.60.290">
    <property type="entry name" value="Rad4, beta-hairpin domain BHD2"/>
    <property type="match status" value="1"/>
</dbReference>
<feature type="domain" description="Rad4 beta-hairpin" evidence="8">
    <location>
        <begin position="475"/>
        <end position="521"/>
    </location>
</feature>
<dbReference type="SMART" id="SM01030">
    <property type="entry name" value="BHD_1"/>
    <property type="match status" value="1"/>
</dbReference>
<gene>
    <name evidence="10" type="ORF">SPAPADRAFT_72567</name>
</gene>
<evidence type="ECO:0008006" key="12">
    <source>
        <dbReference type="Google" id="ProtNLM"/>
    </source>
</evidence>
<dbReference type="GO" id="GO:0005737">
    <property type="term" value="C:cytoplasm"/>
    <property type="evidence" value="ECO:0007669"/>
    <property type="project" value="TreeGrafter"/>
</dbReference>
<dbReference type="InterPro" id="IPR042488">
    <property type="entry name" value="Rad4_BHD3_sf"/>
</dbReference>
<evidence type="ECO:0000259" key="9">
    <source>
        <dbReference type="SMART" id="SM01032"/>
    </source>
</evidence>
<dbReference type="GO" id="GO:0071942">
    <property type="term" value="C:XPC complex"/>
    <property type="evidence" value="ECO:0007669"/>
    <property type="project" value="TreeGrafter"/>
</dbReference>
<keyword evidence="4" id="KW-0234">DNA repair</keyword>
<dbReference type="InterPro" id="IPR018327">
    <property type="entry name" value="BHD_2"/>
</dbReference>
<dbReference type="Pfam" id="PF03835">
    <property type="entry name" value="Rad4"/>
    <property type="match status" value="1"/>
</dbReference>
<accession>G3AS15</accession>
<dbReference type="PANTHER" id="PTHR12135:SF0">
    <property type="entry name" value="DNA REPAIR PROTEIN COMPLEMENTING XP-C CELLS"/>
    <property type="match status" value="1"/>
</dbReference>
<feature type="region of interest" description="Disordered" evidence="6">
    <location>
        <begin position="1"/>
        <end position="64"/>
    </location>
</feature>
<feature type="compositionally biased region" description="Acidic residues" evidence="6">
    <location>
        <begin position="775"/>
        <end position="787"/>
    </location>
</feature>
<dbReference type="PANTHER" id="PTHR12135">
    <property type="entry name" value="DNA REPAIR PROTEIN XP-C / RAD4"/>
    <property type="match status" value="1"/>
</dbReference>
<feature type="compositionally biased region" description="Low complexity" evidence="6">
    <location>
        <begin position="49"/>
        <end position="61"/>
    </location>
</feature>
<dbReference type="InParanoid" id="G3AS15"/>
<dbReference type="Pfam" id="PF10405">
    <property type="entry name" value="BHD_3"/>
    <property type="match status" value="1"/>
</dbReference>
<dbReference type="Pfam" id="PF10403">
    <property type="entry name" value="BHD_1"/>
    <property type="match status" value="1"/>
</dbReference>
<dbReference type="SMART" id="SM01031">
    <property type="entry name" value="BHD_2"/>
    <property type="match status" value="1"/>
</dbReference>
<evidence type="ECO:0000313" key="11">
    <source>
        <dbReference type="Proteomes" id="UP000000709"/>
    </source>
</evidence>
<protein>
    <recommendedName>
        <fullName evidence="12">DNA repair protein RAD4</fullName>
    </recommendedName>
</protein>
<dbReference type="GeneID" id="18875443"/>
<dbReference type="AlphaFoldDB" id="G3AS15"/>
<evidence type="ECO:0000256" key="6">
    <source>
        <dbReference type="SAM" id="MobiDB-lite"/>
    </source>
</evidence>
<dbReference type="Gene3D" id="2.20.20.110">
    <property type="entry name" value="Rad4, beta-hairpin domain BHD1"/>
    <property type="match status" value="1"/>
</dbReference>
<evidence type="ECO:0000256" key="3">
    <source>
        <dbReference type="ARBA" id="ARBA00022763"/>
    </source>
</evidence>
<dbReference type="RefSeq" id="XP_007376642.1">
    <property type="nucleotide sequence ID" value="XM_007376580.1"/>
</dbReference>
<dbReference type="GO" id="GO:0003684">
    <property type="term" value="F:damaged DNA binding"/>
    <property type="evidence" value="ECO:0007669"/>
    <property type="project" value="InterPro"/>
</dbReference>
<keyword evidence="3" id="KW-0227">DNA damage</keyword>
<dbReference type="STRING" id="619300.G3AS15"/>
<dbReference type="InterPro" id="IPR018328">
    <property type="entry name" value="Rad4_beta-hairpin_dom3"/>
</dbReference>
<evidence type="ECO:0000259" key="8">
    <source>
        <dbReference type="SMART" id="SM01031"/>
    </source>
</evidence>
<comment type="similarity">
    <text evidence="2">Belongs to the XPC family.</text>
</comment>
<dbReference type="InterPro" id="IPR004583">
    <property type="entry name" value="DNA_repair_Rad4"/>
</dbReference>
<evidence type="ECO:0000259" key="7">
    <source>
        <dbReference type="SMART" id="SM01030"/>
    </source>
</evidence>
<evidence type="ECO:0000256" key="2">
    <source>
        <dbReference type="ARBA" id="ARBA00009525"/>
    </source>
</evidence>